<dbReference type="PANTHER" id="PTHR12110">
    <property type="entry name" value="HYDROXYPYRUVATE ISOMERASE"/>
    <property type="match status" value="1"/>
</dbReference>
<dbReference type="SUPFAM" id="SSF54593">
    <property type="entry name" value="Glyoxalase/Bleomycin resistance protein/Dihydroxybiphenyl dioxygenase"/>
    <property type="match status" value="1"/>
</dbReference>
<dbReference type="InterPro" id="IPR043700">
    <property type="entry name" value="DSD"/>
</dbReference>
<dbReference type="InterPro" id="IPR013022">
    <property type="entry name" value="Xyl_isomerase-like_TIM-brl"/>
</dbReference>
<dbReference type="InterPro" id="IPR050312">
    <property type="entry name" value="IolE/XylAMocC-like"/>
</dbReference>
<feature type="binding site" evidence="2">
    <location>
        <position position="165"/>
    </location>
    <ligand>
        <name>a divalent metal cation</name>
        <dbReference type="ChEBI" id="CHEBI:60240"/>
        <note>catalytic</note>
    </ligand>
</feature>
<accession>W9G9H2</accession>
<dbReference type="Pfam" id="PF01261">
    <property type="entry name" value="AP_endonuc_2"/>
    <property type="match status" value="1"/>
</dbReference>
<dbReference type="InterPro" id="IPR036237">
    <property type="entry name" value="Xyl_isomerase-like_sf"/>
</dbReference>
<dbReference type="GO" id="GO:0046279">
    <property type="term" value="P:3,4-dihydroxybenzoate biosynthetic process"/>
    <property type="evidence" value="ECO:0007669"/>
    <property type="project" value="UniProtKB-UniRule"/>
</dbReference>
<dbReference type="InterPro" id="IPR037523">
    <property type="entry name" value="VOC_core"/>
</dbReference>
<dbReference type="HAMAP" id="MF_02238">
    <property type="entry name" value="DSD"/>
    <property type="match status" value="1"/>
</dbReference>
<evidence type="ECO:0000313" key="5">
    <source>
        <dbReference type="EMBL" id="EWT02705.1"/>
    </source>
</evidence>
<dbReference type="InterPro" id="IPR029068">
    <property type="entry name" value="Glyas_Bleomycin-R_OHBP_Dase"/>
</dbReference>
<organism evidence="5 6">
    <name type="scientific">Intrasporangium oryzae NRRL B-24470</name>
    <dbReference type="NCBI Taxonomy" id="1386089"/>
    <lineage>
        <taxon>Bacteria</taxon>
        <taxon>Bacillati</taxon>
        <taxon>Actinomycetota</taxon>
        <taxon>Actinomycetes</taxon>
        <taxon>Micrococcales</taxon>
        <taxon>Intrasporangiaceae</taxon>
        <taxon>Intrasporangium</taxon>
    </lineage>
</organism>
<dbReference type="GO" id="GO:0046565">
    <property type="term" value="F:3-dehydroshikimate dehydratase activity"/>
    <property type="evidence" value="ECO:0007669"/>
    <property type="project" value="UniProtKB-UniRule"/>
</dbReference>
<feature type="region of interest" description="Disordered" evidence="3">
    <location>
        <begin position="406"/>
        <end position="434"/>
    </location>
</feature>
<feature type="binding site" evidence="2">
    <location>
        <position position="239"/>
    </location>
    <ligand>
        <name>a divalent metal cation</name>
        <dbReference type="ChEBI" id="CHEBI:60240"/>
        <note>catalytic</note>
    </ligand>
</feature>
<keyword evidence="2" id="KW-0456">Lyase</keyword>
<dbReference type="Gene3D" id="3.10.180.10">
    <property type="entry name" value="2,3-Dihydroxybiphenyl 1,2-Dioxygenase, domain 1"/>
    <property type="match status" value="2"/>
</dbReference>
<dbReference type="EC" id="4.2.1.118" evidence="2"/>
<feature type="domain" description="VOC" evidence="4">
    <location>
        <begin position="443"/>
        <end position="586"/>
    </location>
</feature>
<reference evidence="5 6" key="1">
    <citation type="submission" date="2013-08" db="EMBL/GenBank/DDBJ databases">
        <title>Intrasporangium oryzae NRRL B-24470.</title>
        <authorList>
            <person name="Liu H."/>
            <person name="Wang G."/>
        </authorList>
    </citation>
    <scope>NUCLEOTIDE SEQUENCE [LARGE SCALE GENOMIC DNA]</scope>
    <source>
        <strain evidence="5 6">NRRL B-24470</strain>
    </source>
</reference>
<comment type="cofactor">
    <cofactor evidence="2">
        <name>a divalent metal cation</name>
        <dbReference type="ChEBI" id="CHEBI:60240"/>
    </cofactor>
</comment>
<gene>
    <name evidence="5" type="ORF">N865_04560</name>
</gene>
<dbReference type="EMBL" id="AWSA01000008">
    <property type="protein sequence ID" value="EWT02705.1"/>
    <property type="molecule type" value="Genomic_DNA"/>
</dbReference>
<dbReference type="SUPFAM" id="SSF51658">
    <property type="entry name" value="Xylose isomerase-like"/>
    <property type="match status" value="1"/>
</dbReference>
<feature type="compositionally biased region" description="Basic and acidic residues" evidence="3">
    <location>
        <begin position="406"/>
        <end position="415"/>
    </location>
</feature>
<dbReference type="GO" id="GO:0046872">
    <property type="term" value="F:metal ion binding"/>
    <property type="evidence" value="ECO:0007669"/>
    <property type="project" value="UniProtKB-UniRule"/>
</dbReference>
<evidence type="ECO:0000313" key="6">
    <source>
        <dbReference type="Proteomes" id="UP000019489"/>
    </source>
</evidence>
<comment type="function">
    <text evidence="2">Catalyzes the conversion of 3-dehydroshikimate to protocatechuate (3,4-dihydroxybenzoate), a common intermediate of quinate and shikimate degradation pathways.</text>
</comment>
<dbReference type="eggNOG" id="COG3185">
    <property type="taxonomic scope" value="Bacteria"/>
</dbReference>
<sequence length="624" mass="67249">MRKGIATVSISGTLAAKLEAIAAAHFDSVELFDADVVASPCRPEDIARRCAELGLAIDLFQPLRDVVGLTPEVFPDRLRFARAKFELMERLGATRALLCSAVHPASVDDSQLTAEQLGIVGDVAAEHGFTLAYEALAWGTHVNRFHQTRAIVDLVDLPNVGVAVDTFHMLARGDGAEALAGLDGDRIAFVQIADAHRLSMDVLEWSRHHRCFPGQGALDVESVVGAAVEAGYRGPLSLEVFSDIVREANPRDTARDAMRSLLHLEEQLRRRWEQPSDGRTLAEGVDRPGRPRVELFDPPPAPQLPGVGHVEIAVTPGDPSMLQLFSRLGFTAVSPQGPDTDGIGRAARTVLRNGEATVVLDARSDLELRRSAAGQRPHVAAVAVDGDTDSALCARAHAFNLPVSETREPEGRVDATRSPAGVEVRLGSPCPRMDVPAPGRWGPLDHLGIAVDTDRSDAEVSFHRTLIGLRPGPVSEFIDPAGRLRSRVLEPEAGALRVVLNIAVHGAGHPTWIGVNQLAYACTDLLRQAESLAASGAPVLPVPDSYYDDLAARLDPPPELLARLRRLNVLYDRDERGGELLHLYTPLVGGRFYIELLERRGGYSGFGAANTPVRLASQAATPWL</sequence>
<evidence type="ECO:0000256" key="3">
    <source>
        <dbReference type="SAM" id="MobiDB-lite"/>
    </source>
</evidence>
<protein>
    <recommendedName>
        <fullName evidence="2">3-dehydroshikimate dehydratase</fullName>
        <shortName evidence="2">DSD</shortName>
        <ecNumber evidence="2">4.2.1.118</ecNumber>
    </recommendedName>
</protein>
<dbReference type="Proteomes" id="UP000019489">
    <property type="component" value="Unassembled WGS sequence"/>
</dbReference>
<comment type="similarity">
    <text evidence="2">Belongs to the bacterial two-domain DSD family.</text>
</comment>
<evidence type="ECO:0000256" key="2">
    <source>
        <dbReference type="HAMAP-Rule" id="MF_02238"/>
    </source>
</evidence>
<dbReference type="UniPathway" id="UPA00088"/>
<dbReference type="eggNOG" id="COG1082">
    <property type="taxonomic scope" value="Bacteria"/>
</dbReference>
<evidence type="ECO:0000259" key="4">
    <source>
        <dbReference type="PROSITE" id="PS51819"/>
    </source>
</evidence>
<feature type="binding site" evidence="2">
    <location>
        <position position="134"/>
    </location>
    <ligand>
        <name>a divalent metal cation</name>
        <dbReference type="ChEBI" id="CHEBI:60240"/>
        <note>catalytic</note>
    </ligand>
</feature>
<dbReference type="STRING" id="1386089.N865_04560"/>
<comment type="caution">
    <text evidence="2">Lacks conserved residue(s) required for the propagation of feature annotation.</text>
</comment>
<comment type="catalytic activity">
    <reaction evidence="2">
        <text>3-dehydroshikimate = 3,4-dihydroxybenzoate + H2O</text>
        <dbReference type="Rhea" id="RHEA:24848"/>
        <dbReference type="ChEBI" id="CHEBI:15377"/>
        <dbReference type="ChEBI" id="CHEBI:16630"/>
        <dbReference type="ChEBI" id="CHEBI:36241"/>
        <dbReference type="EC" id="4.2.1.118"/>
    </reaction>
</comment>
<evidence type="ECO:0000256" key="1">
    <source>
        <dbReference type="ARBA" id="ARBA00023277"/>
    </source>
</evidence>
<keyword evidence="5" id="KW-0413">Isomerase</keyword>
<dbReference type="GO" id="GO:0016853">
    <property type="term" value="F:isomerase activity"/>
    <property type="evidence" value="ECO:0007669"/>
    <property type="project" value="UniProtKB-KW"/>
</dbReference>
<feature type="binding site" evidence="2">
    <location>
        <position position="191"/>
    </location>
    <ligand>
        <name>a divalent metal cation</name>
        <dbReference type="ChEBI" id="CHEBI:60240"/>
        <note>catalytic</note>
    </ligand>
</feature>
<dbReference type="PROSITE" id="PS51819">
    <property type="entry name" value="VOC"/>
    <property type="match status" value="1"/>
</dbReference>
<dbReference type="OrthoDB" id="9780241at2"/>
<dbReference type="Gene3D" id="3.20.20.150">
    <property type="entry name" value="Divalent-metal-dependent TIM barrel enzymes"/>
    <property type="match status" value="1"/>
</dbReference>
<proteinExistence type="inferred from homology"/>
<comment type="pathway">
    <text evidence="2">Aromatic compound metabolism; 3,4-dihydroxybenzoate biosynthesis.</text>
</comment>
<dbReference type="AlphaFoldDB" id="W9G9H2"/>
<keyword evidence="6" id="KW-1185">Reference proteome</keyword>
<name>W9G9H2_9MICO</name>
<keyword evidence="1" id="KW-0119">Carbohydrate metabolism</keyword>
<dbReference type="RefSeq" id="WP_034802349.1">
    <property type="nucleotide sequence ID" value="NZ_AWSA01000008.1"/>
</dbReference>
<dbReference type="PATRIC" id="fig|1386089.3.peg.1044"/>
<keyword evidence="2" id="KW-0479">Metal-binding</keyword>
<dbReference type="PANTHER" id="PTHR12110:SF21">
    <property type="entry name" value="XYLOSE ISOMERASE-LIKE TIM BARREL DOMAIN-CONTAINING PROTEIN"/>
    <property type="match status" value="1"/>
</dbReference>
<comment type="caution">
    <text evidence="5">The sequence shown here is derived from an EMBL/GenBank/DDBJ whole genome shotgun (WGS) entry which is preliminary data.</text>
</comment>